<dbReference type="EMBL" id="CM042885">
    <property type="protein sequence ID" value="KAI4367000.1"/>
    <property type="molecule type" value="Genomic_DNA"/>
</dbReference>
<evidence type="ECO:0000313" key="1">
    <source>
        <dbReference type="EMBL" id="KAI4367000.1"/>
    </source>
</evidence>
<evidence type="ECO:0000313" key="2">
    <source>
        <dbReference type="Proteomes" id="UP001057402"/>
    </source>
</evidence>
<accession>A0ACB9QKG3</accession>
<dbReference type="Proteomes" id="UP001057402">
    <property type="component" value="Chromosome 6"/>
</dbReference>
<gene>
    <name evidence="1" type="ORF">MLD38_022788</name>
</gene>
<sequence>METKDETEENRREAALASNPCLQPNFRSESLTQSQISKFQELHKKRLQIKSKSNKHKKRKSLKSSEEGVADEDKVSMDAGPTDPTIPSSFGDCNSQDSLSIAPGSHEQSVLRTRQKLYWGLDVKERWERKSNM</sequence>
<comment type="caution">
    <text evidence="1">The sequence shown here is derived from an EMBL/GenBank/DDBJ whole genome shotgun (WGS) entry which is preliminary data.</text>
</comment>
<name>A0ACB9QKG3_9MYRT</name>
<reference evidence="2" key="1">
    <citation type="journal article" date="2023" name="Front. Plant Sci.">
        <title>Chromosomal-level genome assembly of Melastoma candidum provides insights into trichome evolution.</title>
        <authorList>
            <person name="Zhong Y."/>
            <person name="Wu W."/>
            <person name="Sun C."/>
            <person name="Zou P."/>
            <person name="Liu Y."/>
            <person name="Dai S."/>
            <person name="Zhou R."/>
        </authorList>
    </citation>
    <scope>NUCLEOTIDE SEQUENCE [LARGE SCALE GENOMIC DNA]</scope>
</reference>
<protein>
    <submittedName>
        <fullName evidence="1">Uncharacterized protein</fullName>
    </submittedName>
</protein>
<proteinExistence type="predicted"/>
<keyword evidence="2" id="KW-1185">Reference proteome</keyword>
<organism evidence="1 2">
    <name type="scientific">Melastoma candidum</name>
    <dbReference type="NCBI Taxonomy" id="119954"/>
    <lineage>
        <taxon>Eukaryota</taxon>
        <taxon>Viridiplantae</taxon>
        <taxon>Streptophyta</taxon>
        <taxon>Embryophyta</taxon>
        <taxon>Tracheophyta</taxon>
        <taxon>Spermatophyta</taxon>
        <taxon>Magnoliopsida</taxon>
        <taxon>eudicotyledons</taxon>
        <taxon>Gunneridae</taxon>
        <taxon>Pentapetalae</taxon>
        <taxon>rosids</taxon>
        <taxon>malvids</taxon>
        <taxon>Myrtales</taxon>
        <taxon>Melastomataceae</taxon>
        <taxon>Melastomatoideae</taxon>
        <taxon>Melastomateae</taxon>
        <taxon>Melastoma</taxon>
    </lineage>
</organism>